<name>A0A9D1Z3T9_9FIRM</name>
<dbReference type="GO" id="GO:0016052">
    <property type="term" value="P:carbohydrate catabolic process"/>
    <property type="evidence" value="ECO:0007669"/>
    <property type="project" value="TreeGrafter"/>
</dbReference>
<evidence type="ECO:0000256" key="3">
    <source>
        <dbReference type="ARBA" id="ARBA00023295"/>
    </source>
</evidence>
<protein>
    <submittedName>
        <fullName evidence="5">Glycosyl hydrolase family 25</fullName>
    </submittedName>
</protein>
<keyword evidence="3" id="KW-0326">Glycosidase</keyword>
<dbReference type="Pfam" id="PF01183">
    <property type="entry name" value="Glyco_hydro_25"/>
    <property type="match status" value="1"/>
</dbReference>
<dbReference type="InterPro" id="IPR017853">
    <property type="entry name" value="GH"/>
</dbReference>
<evidence type="ECO:0000313" key="6">
    <source>
        <dbReference type="Proteomes" id="UP000886824"/>
    </source>
</evidence>
<dbReference type="InterPro" id="IPR018077">
    <property type="entry name" value="Glyco_hydro_fam25_subgr"/>
</dbReference>
<evidence type="ECO:0000313" key="5">
    <source>
        <dbReference type="EMBL" id="HIY72892.1"/>
    </source>
</evidence>
<dbReference type="GO" id="GO:0016998">
    <property type="term" value="P:cell wall macromolecule catabolic process"/>
    <property type="evidence" value="ECO:0007669"/>
    <property type="project" value="InterPro"/>
</dbReference>
<sequence length="248" mass="28113">MCALRILFRLVVLGATLVILVYAVFQFCRWRGLILFSQEADPDQWEIFGVDASVYQGDVDWMALAEQGVDFAFLKATEGSSLQDVRFAQNWAAAQAAGVRVGAYHFFSYDSPGETQADNFISAVPATPGALPPVVDIEFYGDNLQEPPNRDHVKAVLDPLLSRLEAYYGVKPILYVTYRSYDLYLKDGYEDYLFWFSSPVVAPFWKPWTFWQYSHSARLDGYSGGEERIDLNVFRGSREEFQSLFGPG</sequence>
<reference evidence="5" key="2">
    <citation type="submission" date="2021-04" db="EMBL/GenBank/DDBJ databases">
        <authorList>
            <person name="Gilroy R."/>
        </authorList>
    </citation>
    <scope>NUCLEOTIDE SEQUENCE</scope>
    <source>
        <strain evidence="5">CHK33-7979</strain>
    </source>
</reference>
<dbReference type="PANTHER" id="PTHR34135:SF2">
    <property type="entry name" value="LYSOZYME"/>
    <property type="match status" value="1"/>
</dbReference>
<comment type="caution">
    <text evidence="5">The sequence shown here is derived from an EMBL/GenBank/DDBJ whole genome shotgun (WGS) entry which is preliminary data.</text>
</comment>
<evidence type="ECO:0000256" key="4">
    <source>
        <dbReference type="SAM" id="Phobius"/>
    </source>
</evidence>
<keyword evidence="2 5" id="KW-0378">Hydrolase</keyword>
<organism evidence="5 6">
    <name type="scientific">Candidatus Intestinimonas merdavium</name>
    <dbReference type="NCBI Taxonomy" id="2838622"/>
    <lineage>
        <taxon>Bacteria</taxon>
        <taxon>Bacillati</taxon>
        <taxon>Bacillota</taxon>
        <taxon>Clostridia</taxon>
        <taxon>Eubacteriales</taxon>
        <taxon>Intestinimonas</taxon>
    </lineage>
</organism>
<gene>
    <name evidence="5" type="ORF">H9826_02790</name>
</gene>
<dbReference type="PROSITE" id="PS51904">
    <property type="entry name" value="GLYCOSYL_HYDROL_F25_2"/>
    <property type="match status" value="1"/>
</dbReference>
<dbReference type="EMBL" id="DXCX01000030">
    <property type="protein sequence ID" value="HIY72892.1"/>
    <property type="molecule type" value="Genomic_DNA"/>
</dbReference>
<proteinExistence type="inferred from homology"/>
<keyword evidence="4" id="KW-1133">Transmembrane helix</keyword>
<keyword evidence="4" id="KW-0812">Transmembrane</keyword>
<dbReference type="Gene3D" id="3.20.20.80">
    <property type="entry name" value="Glycosidases"/>
    <property type="match status" value="1"/>
</dbReference>
<comment type="similarity">
    <text evidence="1">Belongs to the glycosyl hydrolase 25 family.</text>
</comment>
<dbReference type="SUPFAM" id="SSF51445">
    <property type="entry name" value="(Trans)glycosidases"/>
    <property type="match status" value="1"/>
</dbReference>
<dbReference type="GO" id="GO:0009253">
    <property type="term" value="P:peptidoglycan catabolic process"/>
    <property type="evidence" value="ECO:0007669"/>
    <property type="project" value="InterPro"/>
</dbReference>
<dbReference type="GO" id="GO:0003796">
    <property type="term" value="F:lysozyme activity"/>
    <property type="evidence" value="ECO:0007669"/>
    <property type="project" value="InterPro"/>
</dbReference>
<evidence type="ECO:0000256" key="2">
    <source>
        <dbReference type="ARBA" id="ARBA00022801"/>
    </source>
</evidence>
<dbReference type="PANTHER" id="PTHR34135">
    <property type="entry name" value="LYSOZYME"/>
    <property type="match status" value="1"/>
</dbReference>
<dbReference type="InterPro" id="IPR002053">
    <property type="entry name" value="Glyco_hydro_25"/>
</dbReference>
<evidence type="ECO:0000256" key="1">
    <source>
        <dbReference type="ARBA" id="ARBA00010646"/>
    </source>
</evidence>
<dbReference type="SMART" id="SM00641">
    <property type="entry name" value="Glyco_25"/>
    <property type="match status" value="1"/>
</dbReference>
<accession>A0A9D1Z3T9</accession>
<dbReference type="AlphaFoldDB" id="A0A9D1Z3T9"/>
<reference evidence="5" key="1">
    <citation type="journal article" date="2021" name="PeerJ">
        <title>Extensive microbial diversity within the chicken gut microbiome revealed by metagenomics and culture.</title>
        <authorList>
            <person name="Gilroy R."/>
            <person name="Ravi A."/>
            <person name="Getino M."/>
            <person name="Pursley I."/>
            <person name="Horton D.L."/>
            <person name="Alikhan N.F."/>
            <person name="Baker D."/>
            <person name="Gharbi K."/>
            <person name="Hall N."/>
            <person name="Watson M."/>
            <person name="Adriaenssens E.M."/>
            <person name="Foster-Nyarko E."/>
            <person name="Jarju S."/>
            <person name="Secka A."/>
            <person name="Antonio M."/>
            <person name="Oren A."/>
            <person name="Chaudhuri R.R."/>
            <person name="La Ragione R."/>
            <person name="Hildebrand F."/>
            <person name="Pallen M.J."/>
        </authorList>
    </citation>
    <scope>NUCLEOTIDE SEQUENCE</scope>
    <source>
        <strain evidence="5">CHK33-7979</strain>
    </source>
</reference>
<dbReference type="Proteomes" id="UP000886824">
    <property type="component" value="Unassembled WGS sequence"/>
</dbReference>
<keyword evidence="4" id="KW-0472">Membrane</keyword>
<feature type="transmembrane region" description="Helical" evidence="4">
    <location>
        <begin position="6"/>
        <end position="25"/>
    </location>
</feature>